<proteinExistence type="predicted"/>
<protein>
    <submittedName>
        <fullName evidence="3">Uncharacterized protein</fullName>
    </submittedName>
</protein>
<gene>
    <name evidence="3" type="ORF">BD311DRAFT_765616</name>
</gene>
<dbReference type="EMBL" id="ML143470">
    <property type="protein sequence ID" value="TBU24938.1"/>
    <property type="molecule type" value="Genomic_DNA"/>
</dbReference>
<name>A0A4Q9MEP6_9APHY</name>
<dbReference type="OrthoDB" id="2756573at2759"/>
<accession>A0A4Q9MEP6</accession>
<feature type="transmembrane region" description="Helical" evidence="2">
    <location>
        <begin position="12"/>
        <end position="35"/>
    </location>
</feature>
<evidence type="ECO:0000313" key="3">
    <source>
        <dbReference type="EMBL" id="TBU24938.1"/>
    </source>
</evidence>
<keyword evidence="2" id="KW-0812">Transmembrane</keyword>
<feature type="transmembrane region" description="Helical" evidence="2">
    <location>
        <begin position="88"/>
        <end position="110"/>
    </location>
</feature>
<dbReference type="Proteomes" id="UP000292957">
    <property type="component" value="Unassembled WGS sequence"/>
</dbReference>
<organism evidence="3">
    <name type="scientific">Dichomitus squalens</name>
    <dbReference type="NCBI Taxonomy" id="114155"/>
    <lineage>
        <taxon>Eukaryota</taxon>
        <taxon>Fungi</taxon>
        <taxon>Dikarya</taxon>
        <taxon>Basidiomycota</taxon>
        <taxon>Agaricomycotina</taxon>
        <taxon>Agaricomycetes</taxon>
        <taxon>Polyporales</taxon>
        <taxon>Polyporaceae</taxon>
        <taxon>Dichomitus</taxon>
    </lineage>
</organism>
<feature type="transmembrane region" description="Helical" evidence="2">
    <location>
        <begin position="55"/>
        <end position="76"/>
    </location>
</feature>
<reference evidence="3" key="1">
    <citation type="submission" date="2019-01" db="EMBL/GenBank/DDBJ databases">
        <title>Draft genome sequences of three monokaryotic isolates of the white-rot basidiomycete fungus Dichomitus squalens.</title>
        <authorList>
            <consortium name="DOE Joint Genome Institute"/>
            <person name="Lopez S.C."/>
            <person name="Andreopoulos B."/>
            <person name="Pangilinan J."/>
            <person name="Lipzen A."/>
            <person name="Riley R."/>
            <person name="Ahrendt S."/>
            <person name="Ng V."/>
            <person name="Barry K."/>
            <person name="Daum C."/>
            <person name="Grigoriev I.V."/>
            <person name="Hilden K.S."/>
            <person name="Makela M.R."/>
            <person name="de Vries R.P."/>
        </authorList>
    </citation>
    <scope>NUCLEOTIDE SEQUENCE [LARGE SCALE GENOMIC DNA]</scope>
    <source>
        <strain evidence="3">OM18370.1</strain>
    </source>
</reference>
<keyword evidence="2" id="KW-1133">Transmembrane helix</keyword>
<feature type="region of interest" description="Disordered" evidence="1">
    <location>
        <begin position="159"/>
        <end position="183"/>
    </location>
</feature>
<sequence length="183" mass="19773">MDNITTNLSQKFVIISRSCLITADCLACGVTWFALGRSHVFRRAGMLQGNISSIFLVDGARWFATLVVLNCLHLTFTLLSQIDLTALASTSAITTFTTPISAILVSRFLLRLQSPSLRGVGSIPSSQTSAMNLDHSIIFERVVGSLEASIARDDYLQTDDETGAEGNNVDGDVTGEPTEISRE</sequence>
<evidence type="ECO:0000256" key="1">
    <source>
        <dbReference type="SAM" id="MobiDB-lite"/>
    </source>
</evidence>
<keyword evidence="2" id="KW-0472">Membrane</keyword>
<dbReference type="AlphaFoldDB" id="A0A4Q9MEP6"/>
<evidence type="ECO:0000256" key="2">
    <source>
        <dbReference type="SAM" id="Phobius"/>
    </source>
</evidence>